<protein>
    <recommendedName>
        <fullName evidence="3">Protein kinase domain-containing protein</fullName>
    </recommendedName>
</protein>
<dbReference type="AlphaFoldDB" id="A0A9P8UI33"/>
<proteinExistence type="predicted"/>
<dbReference type="EMBL" id="JAGPXC010000005">
    <property type="protein sequence ID" value="KAH6652552.1"/>
    <property type="molecule type" value="Genomic_DNA"/>
</dbReference>
<dbReference type="OrthoDB" id="4863841at2759"/>
<accession>A0A9P8UI33</accession>
<evidence type="ECO:0000313" key="1">
    <source>
        <dbReference type="EMBL" id="KAH6652552.1"/>
    </source>
</evidence>
<gene>
    <name evidence="1" type="ORF">BKA67DRAFT_691919</name>
</gene>
<dbReference type="GeneID" id="70138087"/>
<evidence type="ECO:0000313" key="2">
    <source>
        <dbReference type="Proteomes" id="UP000758603"/>
    </source>
</evidence>
<dbReference type="RefSeq" id="XP_045956829.1">
    <property type="nucleotide sequence ID" value="XM_046109196.1"/>
</dbReference>
<reference evidence="1" key="1">
    <citation type="journal article" date="2021" name="Nat. Commun.">
        <title>Genetic determinants of endophytism in the Arabidopsis root mycobiome.</title>
        <authorList>
            <person name="Mesny F."/>
            <person name="Miyauchi S."/>
            <person name="Thiergart T."/>
            <person name="Pickel B."/>
            <person name="Atanasova L."/>
            <person name="Karlsson M."/>
            <person name="Huettel B."/>
            <person name="Barry K.W."/>
            <person name="Haridas S."/>
            <person name="Chen C."/>
            <person name="Bauer D."/>
            <person name="Andreopoulos W."/>
            <person name="Pangilinan J."/>
            <person name="LaButti K."/>
            <person name="Riley R."/>
            <person name="Lipzen A."/>
            <person name="Clum A."/>
            <person name="Drula E."/>
            <person name="Henrissat B."/>
            <person name="Kohler A."/>
            <person name="Grigoriev I.V."/>
            <person name="Martin F.M."/>
            <person name="Hacquard S."/>
        </authorList>
    </citation>
    <scope>NUCLEOTIDE SEQUENCE</scope>
    <source>
        <strain evidence="1">MPI-SDFR-AT-0073</strain>
    </source>
</reference>
<sequence length="282" mass="31388">MARKRKEPSPEVVFNLTGLIEYKVVELIYDGAGRKRASLYLVEVRRPVKAARDRKSRRVASKTSESAQGVYVLKIFPESRANEVDYEADLAANIELSRTSVVPDAEAACDAMLQSANHNLGAVRWPRCYGTMTVRANLTCGQWVAGETGPSTCHSILFEYFPGLEALRKEDVTEELAVDFKKLLADLHSIRILHRDHINHAIWPEVGFNNVFLRKNAADCKKDLIILDFDKAKVLGDGARDRALFADELARIDELLEQALSGKALAGSTSKEVQKLLAGHRV</sequence>
<name>A0A9P8UI33_9PEZI</name>
<evidence type="ECO:0008006" key="3">
    <source>
        <dbReference type="Google" id="ProtNLM"/>
    </source>
</evidence>
<comment type="caution">
    <text evidence="1">The sequence shown here is derived from an EMBL/GenBank/DDBJ whole genome shotgun (WGS) entry which is preliminary data.</text>
</comment>
<organism evidence="1 2">
    <name type="scientific">Truncatella angustata</name>
    <dbReference type="NCBI Taxonomy" id="152316"/>
    <lineage>
        <taxon>Eukaryota</taxon>
        <taxon>Fungi</taxon>
        <taxon>Dikarya</taxon>
        <taxon>Ascomycota</taxon>
        <taxon>Pezizomycotina</taxon>
        <taxon>Sordariomycetes</taxon>
        <taxon>Xylariomycetidae</taxon>
        <taxon>Amphisphaeriales</taxon>
        <taxon>Sporocadaceae</taxon>
        <taxon>Truncatella</taxon>
    </lineage>
</organism>
<dbReference type="Proteomes" id="UP000758603">
    <property type="component" value="Unassembled WGS sequence"/>
</dbReference>
<keyword evidence="2" id="KW-1185">Reference proteome</keyword>